<keyword evidence="2" id="KW-1185">Reference proteome</keyword>
<evidence type="ECO:0000313" key="1">
    <source>
        <dbReference type="EMBL" id="SEB15658.1"/>
    </source>
</evidence>
<organism evidence="1 2">
    <name type="scientific">Thalassobacillus cyri</name>
    <dbReference type="NCBI Taxonomy" id="571932"/>
    <lineage>
        <taxon>Bacteria</taxon>
        <taxon>Bacillati</taxon>
        <taxon>Bacillota</taxon>
        <taxon>Bacilli</taxon>
        <taxon>Bacillales</taxon>
        <taxon>Bacillaceae</taxon>
        <taxon>Thalassobacillus</taxon>
    </lineage>
</organism>
<gene>
    <name evidence="1" type="ORF">SAMN05421743_12128</name>
</gene>
<name>A0A1H4H3H4_9BACI</name>
<dbReference type="Proteomes" id="UP000198584">
    <property type="component" value="Unassembled WGS sequence"/>
</dbReference>
<dbReference type="Pfam" id="PF22091">
    <property type="entry name" value="DUF6941"/>
    <property type="match status" value="1"/>
</dbReference>
<sequence>MDVTITSFTFSEDSQNVSNPSGKGNTLQLINPQNLFRPPFIPCTYSFSVTCGLIKIDPHKTHTVQFILESPEGDTPIKTDPINVPKNNNFDASLPDEANGFVFNLDFRNVPFKVKGEYKGKIIFNNELLGEYPLMFYPQENN</sequence>
<dbReference type="RefSeq" id="WP_093046456.1">
    <property type="nucleotide sequence ID" value="NZ_FNQR01000021.1"/>
</dbReference>
<evidence type="ECO:0000313" key="2">
    <source>
        <dbReference type="Proteomes" id="UP000198584"/>
    </source>
</evidence>
<dbReference type="EMBL" id="FNQR01000021">
    <property type="protein sequence ID" value="SEB15658.1"/>
    <property type="molecule type" value="Genomic_DNA"/>
</dbReference>
<dbReference type="OrthoDB" id="2968404at2"/>
<accession>A0A1H4H3H4</accession>
<dbReference type="AlphaFoldDB" id="A0A1H4H3H4"/>
<reference evidence="1 2" key="1">
    <citation type="submission" date="2016-10" db="EMBL/GenBank/DDBJ databases">
        <authorList>
            <person name="de Groot N.N."/>
        </authorList>
    </citation>
    <scope>NUCLEOTIDE SEQUENCE [LARGE SCALE GENOMIC DNA]</scope>
    <source>
        <strain evidence="1 2">CCM7597</strain>
    </source>
</reference>
<dbReference type="STRING" id="571932.SAMN05421743_12128"/>
<protein>
    <submittedName>
        <fullName evidence="1">Uncharacterized protein</fullName>
    </submittedName>
</protein>
<proteinExistence type="predicted"/>
<dbReference type="InterPro" id="IPR054221">
    <property type="entry name" value="DUF6941"/>
</dbReference>